<dbReference type="InterPro" id="IPR020616">
    <property type="entry name" value="Thiolase_N"/>
</dbReference>
<evidence type="ECO:0000256" key="3">
    <source>
        <dbReference type="ARBA" id="ARBA00023098"/>
    </source>
</evidence>
<keyword evidence="2" id="KW-0276">Fatty acid metabolism</keyword>
<evidence type="ECO:0000256" key="1">
    <source>
        <dbReference type="ARBA" id="ARBA00022679"/>
    </source>
</evidence>
<name>W4MEA8_9BACT</name>
<dbReference type="PANTHER" id="PTHR43853:SF8">
    <property type="entry name" value="3-KETOACYL-COA THIOLASE, PEROXISOMAL"/>
    <property type="match status" value="1"/>
</dbReference>
<dbReference type="PANTHER" id="PTHR43853">
    <property type="entry name" value="3-KETOACYL-COA THIOLASE, PEROXISOMAL"/>
    <property type="match status" value="1"/>
</dbReference>
<evidence type="ECO:0000313" key="5">
    <source>
        <dbReference type="EMBL" id="ETX08674.1"/>
    </source>
</evidence>
<evidence type="ECO:0000313" key="6">
    <source>
        <dbReference type="Proteomes" id="UP000019140"/>
    </source>
</evidence>
<keyword evidence="6" id="KW-1185">Reference proteome</keyword>
<dbReference type="GO" id="GO:0010124">
    <property type="term" value="P:phenylacetate catabolic process"/>
    <property type="evidence" value="ECO:0007669"/>
    <property type="project" value="TreeGrafter"/>
</dbReference>
<dbReference type="GO" id="GO:0006635">
    <property type="term" value="P:fatty acid beta-oxidation"/>
    <property type="evidence" value="ECO:0007669"/>
    <property type="project" value="TreeGrafter"/>
</dbReference>
<dbReference type="Gene3D" id="3.40.47.10">
    <property type="match status" value="1"/>
</dbReference>
<dbReference type="EMBL" id="AZHX01000161">
    <property type="protein sequence ID" value="ETX08674.1"/>
    <property type="molecule type" value="Genomic_DNA"/>
</dbReference>
<dbReference type="AlphaFoldDB" id="W4MEA8"/>
<feature type="non-terminal residue" evidence="5">
    <location>
        <position position="170"/>
    </location>
</feature>
<gene>
    <name evidence="5" type="ORF">ETSY2_04005</name>
</gene>
<feature type="non-terminal residue" evidence="5">
    <location>
        <position position="1"/>
    </location>
</feature>
<dbReference type="HOGENOM" id="CLU_1573894_0_0_7"/>
<evidence type="ECO:0000259" key="4">
    <source>
        <dbReference type="Pfam" id="PF00108"/>
    </source>
</evidence>
<dbReference type="Proteomes" id="UP000019140">
    <property type="component" value="Unassembled WGS sequence"/>
</dbReference>
<evidence type="ECO:0000256" key="2">
    <source>
        <dbReference type="ARBA" id="ARBA00022832"/>
    </source>
</evidence>
<dbReference type="PROSITE" id="PS00098">
    <property type="entry name" value="THIOLASE_1"/>
    <property type="match status" value="1"/>
</dbReference>
<comment type="caution">
    <text evidence="5">The sequence shown here is derived from an EMBL/GenBank/DDBJ whole genome shotgun (WGS) entry which is preliminary data.</text>
</comment>
<keyword evidence="1" id="KW-0808">Transferase</keyword>
<organism evidence="5 6">
    <name type="scientific">Candidatus Entotheonella gemina</name>
    <dbReference type="NCBI Taxonomy" id="1429439"/>
    <lineage>
        <taxon>Bacteria</taxon>
        <taxon>Pseudomonadati</taxon>
        <taxon>Nitrospinota/Tectimicrobiota group</taxon>
        <taxon>Candidatus Tectimicrobiota</taxon>
        <taxon>Candidatus Entotheonellia</taxon>
        <taxon>Candidatus Entotheonellales</taxon>
        <taxon>Candidatus Entotheonellaceae</taxon>
        <taxon>Candidatus Entotheonella</taxon>
    </lineage>
</organism>
<accession>W4MEA8</accession>
<dbReference type="InterPro" id="IPR016039">
    <property type="entry name" value="Thiolase-like"/>
</dbReference>
<dbReference type="InterPro" id="IPR050215">
    <property type="entry name" value="Thiolase-like_sf_Thiolase"/>
</dbReference>
<keyword evidence="3" id="KW-0443">Lipid metabolism</keyword>
<protein>
    <recommendedName>
        <fullName evidence="4">Thiolase N-terminal domain-containing protein</fullName>
    </recommendedName>
</protein>
<sequence length="170" mass="18165">LKAGLPHTVPAQTVNRFCSSGLQTIAQAAERIMAGFADVIIAGGVENMSMVPMDQAKLSINPELAERYPEVYTTMGITAELVAERYHISRQEQDEFALRSHQRAAAAIASGAFADEIVPVATRVARPQADGSQRFEAVTVDTDEGVRPNTSLEALGQLPAVFRQGGSVTP</sequence>
<feature type="domain" description="Thiolase N-terminal" evidence="4">
    <location>
        <begin position="1"/>
        <end position="169"/>
    </location>
</feature>
<dbReference type="InterPro" id="IPR020615">
    <property type="entry name" value="Thiolase_acyl_enz_int_AS"/>
</dbReference>
<dbReference type="GO" id="GO:0003988">
    <property type="term" value="F:acetyl-CoA C-acyltransferase activity"/>
    <property type="evidence" value="ECO:0007669"/>
    <property type="project" value="TreeGrafter"/>
</dbReference>
<proteinExistence type="predicted"/>
<dbReference type="SUPFAM" id="SSF53901">
    <property type="entry name" value="Thiolase-like"/>
    <property type="match status" value="1"/>
</dbReference>
<reference evidence="5 6" key="1">
    <citation type="journal article" date="2014" name="Nature">
        <title>An environmental bacterial taxon with a large and distinct metabolic repertoire.</title>
        <authorList>
            <person name="Wilson M.C."/>
            <person name="Mori T."/>
            <person name="Ruckert C."/>
            <person name="Uria A.R."/>
            <person name="Helf M.J."/>
            <person name="Takada K."/>
            <person name="Gernert C."/>
            <person name="Steffens U.A."/>
            <person name="Heycke N."/>
            <person name="Schmitt S."/>
            <person name="Rinke C."/>
            <person name="Helfrich E.J."/>
            <person name="Brachmann A.O."/>
            <person name="Gurgui C."/>
            <person name="Wakimoto T."/>
            <person name="Kracht M."/>
            <person name="Crusemann M."/>
            <person name="Hentschel U."/>
            <person name="Abe I."/>
            <person name="Matsunaga S."/>
            <person name="Kalinowski J."/>
            <person name="Takeyama H."/>
            <person name="Piel J."/>
        </authorList>
    </citation>
    <scope>NUCLEOTIDE SEQUENCE [LARGE SCALE GENOMIC DNA]</scope>
    <source>
        <strain evidence="6">TSY2</strain>
    </source>
</reference>
<dbReference type="Pfam" id="PF00108">
    <property type="entry name" value="Thiolase_N"/>
    <property type="match status" value="1"/>
</dbReference>